<reference evidence="1 2" key="1">
    <citation type="submission" date="2020-08" db="EMBL/GenBank/DDBJ databases">
        <title>Adhaeribacter dokdonensis sp. nov., isolated from the rhizosphere of Elymus tsukushiensis, a plant native to the Dokdo Islands, Republic of Korea.</title>
        <authorList>
            <person name="Ghim S.Y."/>
        </authorList>
    </citation>
    <scope>NUCLEOTIDE SEQUENCE [LARGE SCALE GENOMIC DNA]</scope>
    <source>
        <strain evidence="1 2">KUDC8001</strain>
    </source>
</reference>
<dbReference type="InterPro" id="IPR027417">
    <property type="entry name" value="P-loop_NTPase"/>
</dbReference>
<dbReference type="Proteomes" id="UP000514509">
    <property type="component" value="Chromosome"/>
</dbReference>
<dbReference type="SUPFAM" id="SSF52540">
    <property type="entry name" value="P-loop containing nucleoside triphosphate hydrolases"/>
    <property type="match status" value="1"/>
</dbReference>
<dbReference type="AlphaFoldDB" id="A0A7L7LDJ5"/>
<evidence type="ECO:0000313" key="2">
    <source>
        <dbReference type="Proteomes" id="UP000514509"/>
    </source>
</evidence>
<accession>A0A7L7LDJ5</accession>
<name>A0A7L7LDJ5_9BACT</name>
<keyword evidence="2" id="KW-1185">Reference proteome</keyword>
<dbReference type="EMBL" id="CP055153">
    <property type="protein sequence ID" value="QMU30908.1"/>
    <property type="molecule type" value="Genomic_DNA"/>
</dbReference>
<gene>
    <name evidence="1" type="ORF">HUW48_24050</name>
</gene>
<protein>
    <submittedName>
        <fullName evidence="1">AAA family ATPase</fullName>
    </submittedName>
</protein>
<proteinExistence type="predicted"/>
<dbReference type="KEGG" id="add:HUW48_24050"/>
<dbReference type="Gene3D" id="3.40.50.300">
    <property type="entry name" value="P-loop containing nucleotide triphosphate hydrolases"/>
    <property type="match status" value="1"/>
</dbReference>
<organism evidence="1 2">
    <name type="scientific">Adhaeribacter radiodurans</name>
    <dbReference type="NCBI Taxonomy" id="2745197"/>
    <lineage>
        <taxon>Bacteria</taxon>
        <taxon>Pseudomonadati</taxon>
        <taxon>Bacteroidota</taxon>
        <taxon>Cytophagia</taxon>
        <taxon>Cytophagales</taxon>
        <taxon>Hymenobacteraceae</taxon>
        <taxon>Adhaeribacter</taxon>
    </lineage>
</organism>
<evidence type="ECO:0000313" key="1">
    <source>
        <dbReference type="EMBL" id="QMU30908.1"/>
    </source>
</evidence>
<dbReference type="RefSeq" id="WP_182413350.1">
    <property type="nucleotide sequence ID" value="NZ_CP055153.1"/>
</dbReference>
<sequence>MNGNRERTIYFITGASGAGKTTLITQLENKYKSKPWEFFHFDSIGVPSVPEMINEFGSPSGWQEAKTYEWIDRILQEHEKKKIFLEGQVNLEFIRAGFAKQGFNEYTIILLDCSEEEMRKRLTYNRRQPGLFTADMKNWLKYLRKQAEELGTPRIDTSLLSEKEVLQVFEEIIKL</sequence>